<dbReference type="InParanoid" id="S7XFU9"/>
<keyword evidence="4" id="KW-1185">Reference proteome</keyword>
<dbReference type="Proteomes" id="UP000014978">
    <property type="component" value="Unassembled WGS sequence"/>
</dbReference>
<dbReference type="HOGENOM" id="CLU_977187_0_0_1"/>
<accession>S7XFU9</accession>
<evidence type="ECO:0000313" key="4">
    <source>
        <dbReference type="Proteomes" id="UP000014978"/>
    </source>
</evidence>
<dbReference type="VEuPathDB" id="MicrosporidiaDB:SLOPH_2330"/>
<feature type="transmembrane region" description="Helical" evidence="2">
    <location>
        <begin position="259"/>
        <end position="279"/>
    </location>
</feature>
<comment type="caution">
    <text evidence="3">The sequence shown here is derived from an EMBL/GenBank/DDBJ whole genome shotgun (WGS) entry which is preliminary data.</text>
</comment>
<dbReference type="AlphaFoldDB" id="S7XFU9"/>
<organism evidence="3 4">
    <name type="scientific">Spraguea lophii (strain 42_110)</name>
    <name type="common">Microsporidian parasite</name>
    <dbReference type="NCBI Taxonomy" id="1358809"/>
    <lineage>
        <taxon>Eukaryota</taxon>
        <taxon>Fungi</taxon>
        <taxon>Fungi incertae sedis</taxon>
        <taxon>Microsporidia</taxon>
        <taxon>Spragueidae</taxon>
        <taxon>Spraguea</taxon>
    </lineage>
</organism>
<evidence type="ECO:0000313" key="3">
    <source>
        <dbReference type="EMBL" id="EPR77924.1"/>
    </source>
</evidence>
<sequence>MGKIFFNVGDEDYVIEREISNDTVADIKQCVFDEINTGNGESAVKQEKENIIFVHNGKIVNEAVPIKYINQSSNLYLSYNTTKQIIQIKEEIKNDRKEIEDLENKVNEMENLKIDDGIEEIRSLRLKLKEIENEINQIKSREGVIESNDEDDVEYNNMEQNVKIRFKSNGEIVNVDPKRIKNINGKMFYILKKETKVDYMAFFNSLFTEERVSIALRIFLISFFYMSGNFAIANLLLMILSFTVISDIKYTLSFSSGSLYFRILKIISGFFIVLFNSNFDSVLTQ</sequence>
<name>S7XFU9_SPRLO</name>
<dbReference type="EMBL" id="ATCN01001137">
    <property type="protein sequence ID" value="EPR77924.1"/>
    <property type="molecule type" value="Genomic_DNA"/>
</dbReference>
<keyword evidence="2" id="KW-0812">Transmembrane</keyword>
<keyword evidence="2" id="KW-1133">Transmembrane helix</keyword>
<feature type="transmembrane region" description="Helical" evidence="2">
    <location>
        <begin position="214"/>
        <end position="239"/>
    </location>
</feature>
<reference evidence="4" key="1">
    <citation type="journal article" date="2013" name="PLoS Genet.">
        <title>The genome of Spraguea lophii and the basis of host-microsporidian interactions.</title>
        <authorList>
            <person name="Campbell S.E."/>
            <person name="Williams T.A."/>
            <person name="Yousuf A."/>
            <person name="Soanes D.M."/>
            <person name="Paszkiewicz K.H."/>
            <person name="Williams B.A.P."/>
        </authorList>
    </citation>
    <scope>NUCLEOTIDE SEQUENCE [LARGE SCALE GENOMIC DNA]</scope>
    <source>
        <strain evidence="4">42_110</strain>
    </source>
</reference>
<feature type="coiled-coil region" evidence="1">
    <location>
        <begin position="85"/>
        <end position="148"/>
    </location>
</feature>
<dbReference type="OMA" id="MACVLLM"/>
<keyword evidence="2" id="KW-0472">Membrane</keyword>
<gene>
    <name evidence="3" type="ORF">SLOPH_2330</name>
</gene>
<evidence type="ECO:0000256" key="1">
    <source>
        <dbReference type="SAM" id="Coils"/>
    </source>
</evidence>
<evidence type="ECO:0000256" key="2">
    <source>
        <dbReference type="SAM" id="Phobius"/>
    </source>
</evidence>
<proteinExistence type="predicted"/>
<keyword evidence="1" id="KW-0175">Coiled coil</keyword>
<evidence type="ECO:0008006" key="5">
    <source>
        <dbReference type="Google" id="ProtNLM"/>
    </source>
</evidence>
<protein>
    <recommendedName>
        <fullName evidence="5">Ubiquitin-like domain-containing protein</fullName>
    </recommendedName>
</protein>